<dbReference type="InterPro" id="IPR023631">
    <property type="entry name" value="Amidase_dom"/>
</dbReference>
<comment type="similarity">
    <text evidence="1">Belongs to the amidase family.</text>
</comment>
<proteinExistence type="inferred from homology"/>
<dbReference type="Pfam" id="PF01425">
    <property type="entry name" value="Amidase"/>
    <property type="match status" value="1"/>
</dbReference>
<reference evidence="4" key="2">
    <citation type="journal article" date="2022" name="Sci. Rep.">
        <title>In silico prediction of the enzymes involved in the degradation of the herbicide molinate by Gulosibacter molinativorax ON4T.</title>
        <authorList>
            <person name="Lopes A.R."/>
            <person name="Bunin E."/>
            <person name="Viana A.T."/>
            <person name="Froufe H."/>
            <person name="Munoz-Merida A."/>
            <person name="Pinho D."/>
            <person name="Figueiredo J."/>
            <person name="Barroso C."/>
            <person name="Vaz-Moreira I."/>
            <person name="Bellanger X."/>
            <person name="Egas C."/>
            <person name="Nunes O.C."/>
        </authorList>
    </citation>
    <scope>NUCLEOTIDE SEQUENCE</scope>
    <source>
        <strain evidence="4">ON4</strain>
    </source>
</reference>
<evidence type="ECO:0000256" key="1">
    <source>
        <dbReference type="ARBA" id="ARBA00009199"/>
    </source>
</evidence>
<evidence type="ECO:0000259" key="3">
    <source>
        <dbReference type="Pfam" id="PF01425"/>
    </source>
</evidence>
<dbReference type="SUPFAM" id="SSF75304">
    <property type="entry name" value="Amidase signature (AS) enzymes"/>
    <property type="match status" value="1"/>
</dbReference>
<evidence type="ECO:0000256" key="2">
    <source>
        <dbReference type="SAM" id="MobiDB-lite"/>
    </source>
</evidence>
<accession>A0ABT7C9B7</accession>
<evidence type="ECO:0000313" key="4">
    <source>
        <dbReference type="EMBL" id="MDJ1371236.1"/>
    </source>
</evidence>
<dbReference type="PANTHER" id="PTHR11895">
    <property type="entry name" value="TRANSAMIDASE"/>
    <property type="match status" value="1"/>
</dbReference>
<dbReference type="InterPro" id="IPR000120">
    <property type="entry name" value="Amidase"/>
</dbReference>
<sequence>MALATPAEGTEVTADQQEASDSNGIWLERGLAAPPEVGEPVGTPFTLGVKANISVNGYRLSAGSPVLGTKPAEYDAPVVATLRQYGAEVVGTTNMHELAFGITSNNAHFGAVLNPRDPSRVAGGSSGGSAAAVASGEVDAALGTDTGGSISIPASLCGVVGFRPTTGRWPTAGTVSLSWTRDTIGSHTRDVATAIQFDRWITGIHGIDHLADDETPRLGLPAGLWADLDQATRDATDRAIERIASVAEVVEVDPSDLLQQLDVAAMPIVLWESHRTLAAAAADALALAPEDAFARLVEGTASEDVRHILSMVLADPIGATTYAESIHLVTDAREKYLAAQKTAMLDGWLFPSTALPAPLLEESHEITHLGTTYSTFNLLTRNTEQGTLLGAPMVTVPVPVEDALPVGLTIQGHRGRDRRTLGIAARLEDALG</sequence>
<evidence type="ECO:0000313" key="5">
    <source>
        <dbReference type="Proteomes" id="UP001170379"/>
    </source>
</evidence>
<feature type="domain" description="Amidase" evidence="3">
    <location>
        <begin position="47"/>
        <end position="421"/>
    </location>
</feature>
<dbReference type="EMBL" id="PXVD01000010">
    <property type="protein sequence ID" value="MDJ1371236.1"/>
    <property type="molecule type" value="Genomic_DNA"/>
</dbReference>
<feature type="region of interest" description="Disordered" evidence="2">
    <location>
        <begin position="1"/>
        <end position="20"/>
    </location>
</feature>
<name>A0ABT7C9B7_9MICO</name>
<organism evidence="4 5">
    <name type="scientific">Gulosibacter molinativorax</name>
    <dbReference type="NCBI Taxonomy" id="256821"/>
    <lineage>
        <taxon>Bacteria</taxon>
        <taxon>Bacillati</taxon>
        <taxon>Actinomycetota</taxon>
        <taxon>Actinomycetes</taxon>
        <taxon>Micrococcales</taxon>
        <taxon>Microbacteriaceae</taxon>
        <taxon>Gulosibacter</taxon>
    </lineage>
</organism>
<dbReference type="Gene3D" id="3.90.1300.10">
    <property type="entry name" value="Amidase signature (AS) domain"/>
    <property type="match status" value="1"/>
</dbReference>
<keyword evidence="5" id="KW-1185">Reference proteome</keyword>
<dbReference type="PANTHER" id="PTHR11895:SF7">
    <property type="entry name" value="GLUTAMYL-TRNA(GLN) AMIDOTRANSFERASE SUBUNIT A, MITOCHONDRIAL"/>
    <property type="match status" value="1"/>
</dbReference>
<protein>
    <submittedName>
        <fullName evidence="4">Amidase</fullName>
    </submittedName>
</protein>
<gene>
    <name evidence="4" type="ORF">C7K25_07620</name>
</gene>
<reference evidence="4" key="1">
    <citation type="submission" date="2018-03" db="EMBL/GenBank/DDBJ databases">
        <authorList>
            <person name="Nunes O.C."/>
            <person name="Lopes A.R."/>
            <person name="Froufe H."/>
            <person name="Munoz-Merida A."/>
            <person name="Barroso C."/>
            <person name="Egas C."/>
        </authorList>
    </citation>
    <scope>NUCLEOTIDE SEQUENCE</scope>
    <source>
        <strain evidence="4">ON4</strain>
    </source>
</reference>
<dbReference type="InterPro" id="IPR036928">
    <property type="entry name" value="AS_sf"/>
</dbReference>
<dbReference type="Proteomes" id="UP001170379">
    <property type="component" value="Unassembled WGS sequence"/>
</dbReference>
<comment type="caution">
    <text evidence="4">The sequence shown here is derived from an EMBL/GenBank/DDBJ whole genome shotgun (WGS) entry which is preliminary data.</text>
</comment>